<feature type="compositionally biased region" description="Low complexity" evidence="1">
    <location>
        <begin position="23"/>
        <end position="40"/>
    </location>
</feature>
<reference evidence="3 4" key="1">
    <citation type="submission" date="2022-11" db="EMBL/GenBank/DDBJ databases">
        <title>Minimal conservation of predation-associated metabolite biosynthetic gene clusters underscores biosynthetic potential of Myxococcota including descriptions for ten novel species: Archangium lansinium sp. nov., Myxococcus landrumus sp. nov., Nannocystis bai.</title>
        <authorList>
            <person name="Ahearne A."/>
            <person name="Stevens C."/>
            <person name="Dowd S."/>
        </authorList>
    </citation>
    <scope>NUCLEOTIDE SEQUENCE [LARGE SCALE GENOMIC DNA]</scope>
    <source>
        <strain evidence="3 4">BB15-2</strain>
    </source>
</reference>
<dbReference type="EMBL" id="JAQNDL010000003">
    <property type="protein sequence ID" value="MDC0721611.1"/>
    <property type="molecule type" value="Genomic_DNA"/>
</dbReference>
<accession>A0ABT5E6X2</accession>
<dbReference type="InterPro" id="IPR011042">
    <property type="entry name" value="6-blade_b-propeller_TolB-like"/>
</dbReference>
<dbReference type="Gene3D" id="2.120.10.30">
    <property type="entry name" value="TolB, C-terminal domain"/>
    <property type="match status" value="1"/>
</dbReference>
<name>A0ABT5E6X2_9BACT</name>
<feature type="compositionally biased region" description="Basic and acidic residues" evidence="1">
    <location>
        <begin position="54"/>
        <end position="64"/>
    </location>
</feature>
<feature type="compositionally biased region" description="Polar residues" evidence="1">
    <location>
        <begin position="41"/>
        <end position="53"/>
    </location>
</feature>
<sequence length="548" mass="58779">MPDLSLVLALVLGSTLAPTANKPGLQPTQGQPQPQATQGGSASPQLGPASSSKPKLEKQSDHPPVEVGHAHGAPTVPEQFPPAGPPRLLDSALFDGGFANIDRGVLLSFGAAGRRYEVWEVQKNVAMDHALVLAFDAAGQELWRTKFQWASGEAWGKPLASTVDVAGDFYFMYVTAVSSSRYKWRIVKVTRAGAVAWQKTLYTTTWGKEPTFMAPHPQGGVALLSACNGQVRDLYTARISGAGDLLWESKYDVAGENNFPNALAVAGDGSIYIVGDDDGGMRVRKYAADGAIRWTSDFAAPSQYAKPKGRHAFFAPDGDLVVAGSTYNGGGDDFVFVRRYARGSGDLRLNFTAKLGPQEGKLSDGGLRGVYATVGGDGAVYFAWDDTDQLDSQWWLRRVTIPLGPADSGLDGVHTLGKVGQAKLAEPLLLGGGQVSWTKTFSGDAAMNVERLVWFPNGAIGVLGRGKRKLGNDWRGETRVRAVSPTGGDFGQARFGSPGDFHNEPIASALGPEAILHVLGWQYWHGDGWNDEDVLRLRFQLKYQPPPN</sequence>
<feature type="signal peptide" evidence="2">
    <location>
        <begin position="1"/>
        <end position="19"/>
    </location>
</feature>
<dbReference type="SUPFAM" id="SSF50998">
    <property type="entry name" value="Quinoprotein alcohol dehydrogenase-like"/>
    <property type="match status" value="1"/>
</dbReference>
<keyword evidence="4" id="KW-1185">Reference proteome</keyword>
<dbReference type="Proteomes" id="UP001221686">
    <property type="component" value="Unassembled WGS sequence"/>
</dbReference>
<evidence type="ECO:0000256" key="2">
    <source>
        <dbReference type="SAM" id="SignalP"/>
    </source>
</evidence>
<comment type="caution">
    <text evidence="3">The sequence shown here is derived from an EMBL/GenBank/DDBJ whole genome shotgun (WGS) entry which is preliminary data.</text>
</comment>
<evidence type="ECO:0000256" key="1">
    <source>
        <dbReference type="SAM" id="MobiDB-lite"/>
    </source>
</evidence>
<gene>
    <name evidence="3" type="ORF">POL25_32180</name>
</gene>
<evidence type="ECO:0000313" key="3">
    <source>
        <dbReference type="EMBL" id="MDC0721611.1"/>
    </source>
</evidence>
<protein>
    <submittedName>
        <fullName evidence="3">Uncharacterized protein</fullName>
    </submittedName>
</protein>
<proteinExistence type="predicted"/>
<organism evidence="3 4">
    <name type="scientific">Nannocystis bainbridge</name>
    <dbReference type="NCBI Taxonomy" id="2995303"/>
    <lineage>
        <taxon>Bacteria</taxon>
        <taxon>Pseudomonadati</taxon>
        <taxon>Myxococcota</taxon>
        <taxon>Polyangia</taxon>
        <taxon>Nannocystales</taxon>
        <taxon>Nannocystaceae</taxon>
        <taxon>Nannocystis</taxon>
    </lineage>
</organism>
<evidence type="ECO:0000313" key="4">
    <source>
        <dbReference type="Proteomes" id="UP001221686"/>
    </source>
</evidence>
<dbReference type="InterPro" id="IPR011047">
    <property type="entry name" value="Quinoprotein_ADH-like_sf"/>
</dbReference>
<keyword evidence="2" id="KW-0732">Signal</keyword>
<feature type="region of interest" description="Disordered" evidence="1">
    <location>
        <begin position="17"/>
        <end position="84"/>
    </location>
</feature>
<feature type="chain" id="PRO_5045682528" evidence="2">
    <location>
        <begin position="20"/>
        <end position="548"/>
    </location>
</feature>
<dbReference type="RefSeq" id="WP_272090113.1">
    <property type="nucleotide sequence ID" value="NZ_JAQNDL010000003.1"/>
</dbReference>